<name>A0A1H2NDZ9_9ACTN</name>
<dbReference type="EMBL" id="LT629799">
    <property type="protein sequence ID" value="SDV03640.1"/>
    <property type="molecule type" value="Genomic_DNA"/>
</dbReference>
<keyword evidence="3" id="KW-1185">Reference proteome</keyword>
<dbReference type="AlphaFoldDB" id="A0A1H2NDZ9"/>
<feature type="region of interest" description="Disordered" evidence="1">
    <location>
        <begin position="36"/>
        <end position="69"/>
    </location>
</feature>
<protein>
    <submittedName>
        <fullName evidence="2">Uncharacterized protein</fullName>
    </submittedName>
</protein>
<evidence type="ECO:0000313" key="2">
    <source>
        <dbReference type="EMBL" id="SDV03640.1"/>
    </source>
</evidence>
<dbReference type="Proteomes" id="UP000198825">
    <property type="component" value="Chromosome I"/>
</dbReference>
<evidence type="ECO:0000313" key="3">
    <source>
        <dbReference type="Proteomes" id="UP000198825"/>
    </source>
</evidence>
<organism evidence="2 3">
    <name type="scientific">Microlunatus sagamiharensis</name>
    <dbReference type="NCBI Taxonomy" id="546874"/>
    <lineage>
        <taxon>Bacteria</taxon>
        <taxon>Bacillati</taxon>
        <taxon>Actinomycetota</taxon>
        <taxon>Actinomycetes</taxon>
        <taxon>Propionibacteriales</taxon>
        <taxon>Propionibacteriaceae</taxon>
        <taxon>Microlunatus</taxon>
    </lineage>
</organism>
<evidence type="ECO:0000256" key="1">
    <source>
        <dbReference type="SAM" id="MobiDB-lite"/>
    </source>
</evidence>
<sequence length="69" mass="7720">MERVARRLVCLVRGHGWQVVHDRETQGTRETCRRCGKRRSTFPGGDGGTRQRERGGGTDVRGPIGGWDV</sequence>
<reference evidence="3" key="1">
    <citation type="submission" date="2016-10" db="EMBL/GenBank/DDBJ databases">
        <authorList>
            <person name="Varghese N."/>
            <person name="Submissions S."/>
        </authorList>
    </citation>
    <scope>NUCLEOTIDE SEQUENCE [LARGE SCALE GENOMIC DNA]</scope>
    <source>
        <strain evidence="3">DSM 21743</strain>
    </source>
</reference>
<proteinExistence type="predicted"/>
<dbReference type="STRING" id="546874.SAMN04488544_3830"/>
<feature type="compositionally biased region" description="Gly residues" evidence="1">
    <location>
        <begin position="57"/>
        <end position="69"/>
    </location>
</feature>
<accession>A0A1H2NDZ9</accession>
<gene>
    <name evidence="2" type="ORF">SAMN04488544_3830</name>
</gene>